<dbReference type="InterPro" id="IPR002716">
    <property type="entry name" value="PIN_dom"/>
</dbReference>
<proteinExistence type="predicted"/>
<dbReference type="Pfam" id="PF01850">
    <property type="entry name" value="PIN"/>
    <property type="match status" value="1"/>
</dbReference>
<dbReference type="CDD" id="cd09874">
    <property type="entry name" value="PIN_MT3492-like"/>
    <property type="match status" value="1"/>
</dbReference>
<dbReference type="Proteomes" id="UP000594468">
    <property type="component" value="Chromosome"/>
</dbReference>
<dbReference type="EMBL" id="CP062983">
    <property type="protein sequence ID" value="QPC84244.1"/>
    <property type="molecule type" value="Genomic_DNA"/>
</dbReference>
<accession>A0A7S8ECB4</accession>
<evidence type="ECO:0000313" key="2">
    <source>
        <dbReference type="EMBL" id="QPC84244.1"/>
    </source>
</evidence>
<organism evidence="2 3">
    <name type="scientific">Phototrophicus methaneseepsis</name>
    <dbReference type="NCBI Taxonomy" id="2710758"/>
    <lineage>
        <taxon>Bacteria</taxon>
        <taxon>Bacillati</taxon>
        <taxon>Chloroflexota</taxon>
        <taxon>Candidatus Thermofontia</taxon>
        <taxon>Phototrophicales</taxon>
        <taxon>Phototrophicaceae</taxon>
        <taxon>Phototrophicus</taxon>
    </lineage>
</organism>
<reference evidence="2 3" key="1">
    <citation type="submission" date="2020-02" db="EMBL/GenBank/DDBJ databases">
        <authorList>
            <person name="Zheng R.K."/>
            <person name="Sun C.M."/>
        </authorList>
    </citation>
    <scope>NUCLEOTIDE SEQUENCE [LARGE SCALE GENOMIC DNA]</scope>
    <source>
        <strain evidence="3">rifampicinis</strain>
    </source>
</reference>
<dbReference type="RefSeq" id="WP_195172307.1">
    <property type="nucleotide sequence ID" value="NZ_CP062983.1"/>
</dbReference>
<dbReference type="Gene3D" id="3.40.50.1010">
    <property type="entry name" value="5'-nuclease"/>
    <property type="match status" value="1"/>
</dbReference>
<keyword evidence="3" id="KW-1185">Reference proteome</keyword>
<evidence type="ECO:0000313" key="3">
    <source>
        <dbReference type="Proteomes" id="UP000594468"/>
    </source>
</evidence>
<gene>
    <name evidence="2" type="ORF">G4Y79_07685</name>
</gene>
<dbReference type="SUPFAM" id="SSF88723">
    <property type="entry name" value="PIN domain-like"/>
    <property type="match status" value="1"/>
</dbReference>
<sequence length="149" mass="16692">MKIPDVLQDVHALCIETAPYIYYIEGHPHYAAKMDAIFAFIEAQEIQIYTSVLTLTETLVKPIQRNDEAVVNAYRALLTDTSPVHLMPVTPPIAEKAAYLRAQYNLRTPDSLHVALAIEMGCEAFLTNDKGIKRVTDLVVLVLDELELP</sequence>
<protein>
    <submittedName>
        <fullName evidence="2">Type II toxin-antitoxin system VapC family toxin</fullName>
    </submittedName>
</protein>
<dbReference type="InterPro" id="IPR029060">
    <property type="entry name" value="PIN-like_dom_sf"/>
</dbReference>
<name>A0A7S8ECB4_9CHLR</name>
<dbReference type="KEGG" id="pmet:G4Y79_07685"/>
<feature type="domain" description="PIN" evidence="1">
    <location>
        <begin position="19"/>
        <end position="136"/>
    </location>
</feature>
<evidence type="ECO:0000259" key="1">
    <source>
        <dbReference type="Pfam" id="PF01850"/>
    </source>
</evidence>
<dbReference type="AlphaFoldDB" id="A0A7S8ECB4"/>